<evidence type="ECO:0000256" key="4">
    <source>
        <dbReference type="ARBA" id="ARBA00011738"/>
    </source>
</evidence>
<evidence type="ECO:0000256" key="9">
    <source>
        <dbReference type="HAMAP-Rule" id="MF_01023"/>
    </source>
</evidence>
<keyword evidence="9" id="KW-0368">Histidine biosynthesis</keyword>
<proteinExistence type="inferred from homology"/>
<evidence type="ECO:0000256" key="6">
    <source>
        <dbReference type="ARBA" id="ARBA00022679"/>
    </source>
</evidence>
<dbReference type="EC" id="2.6.1.9" evidence="9"/>
<dbReference type="EMBL" id="CP023004">
    <property type="protein sequence ID" value="AWI10606.1"/>
    <property type="molecule type" value="Genomic_DNA"/>
</dbReference>
<evidence type="ECO:0000256" key="1">
    <source>
        <dbReference type="ARBA" id="ARBA00001933"/>
    </source>
</evidence>
<dbReference type="RefSeq" id="WP_108826507.1">
    <property type="nucleotide sequence ID" value="NZ_CP023004.1"/>
</dbReference>
<keyword evidence="5 9" id="KW-0032">Aminotransferase</keyword>
<name>A0A2U8E702_9BACT</name>
<evidence type="ECO:0000259" key="10">
    <source>
        <dbReference type="Pfam" id="PF00155"/>
    </source>
</evidence>
<dbReference type="HAMAP" id="MF_01023">
    <property type="entry name" value="HisC_aminotrans_2"/>
    <property type="match status" value="1"/>
</dbReference>
<protein>
    <recommendedName>
        <fullName evidence="9">Histidinol-phosphate aminotransferase</fullName>
        <ecNumber evidence="9">2.6.1.9</ecNumber>
    </recommendedName>
    <alternativeName>
        <fullName evidence="9">Imidazole acetol-phosphate transaminase</fullName>
    </alternativeName>
</protein>
<dbReference type="PANTHER" id="PTHR43643">
    <property type="entry name" value="HISTIDINOL-PHOSPHATE AMINOTRANSFERASE 2"/>
    <property type="match status" value="1"/>
</dbReference>
<comment type="cofactor">
    <cofactor evidence="1 9">
        <name>pyridoxal 5'-phosphate</name>
        <dbReference type="ChEBI" id="CHEBI:597326"/>
    </cofactor>
</comment>
<evidence type="ECO:0000256" key="8">
    <source>
        <dbReference type="ARBA" id="ARBA00047481"/>
    </source>
</evidence>
<gene>
    <name evidence="9 11" type="primary">hisC</name>
    <name evidence="11" type="ORF">CKA38_08625</name>
</gene>
<dbReference type="NCBIfam" id="TIGR01141">
    <property type="entry name" value="hisC"/>
    <property type="match status" value="1"/>
</dbReference>
<dbReference type="InterPro" id="IPR004839">
    <property type="entry name" value="Aminotransferase_I/II_large"/>
</dbReference>
<dbReference type="InterPro" id="IPR015421">
    <property type="entry name" value="PyrdxlP-dep_Trfase_major"/>
</dbReference>
<evidence type="ECO:0000256" key="3">
    <source>
        <dbReference type="ARBA" id="ARBA00007970"/>
    </source>
</evidence>
<feature type="modified residue" description="N6-(pyridoxal phosphate)lysine" evidence="9">
    <location>
        <position position="223"/>
    </location>
</feature>
<reference evidence="11 12" key="1">
    <citation type="journal article" date="2018" name="Syst. Appl. Microbiol.">
        <title>Ereboglobus luteus gen. nov. sp. nov. from cockroach guts, and new insights into the oxygen relationship of the genera Opitutus and Didymococcus (Verrucomicrobia: Opitutaceae).</title>
        <authorList>
            <person name="Tegtmeier D."/>
            <person name="Belitz A."/>
            <person name="Radek R."/>
            <person name="Heimerl T."/>
            <person name="Brune A."/>
        </authorList>
    </citation>
    <scope>NUCLEOTIDE SEQUENCE [LARGE SCALE GENOMIC DNA]</scope>
    <source>
        <strain evidence="11 12">Ho45</strain>
    </source>
</reference>
<dbReference type="Gene3D" id="3.40.640.10">
    <property type="entry name" value="Type I PLP-dependent aspartate aminotransferase-like (Major domain)"/>
    <property type="match status" value="1"/>
</dbReference>
<evidence type="ECO:0000256" key="7">
    <source>
        <dbReference type="ARBA" id="ARBA00022898"/>
    </source>
</evidence>
<comment type="catalytic activity">
    <reaction evidence="8 9">
        <text>L-histidinol phosphate + 2-oxoglutarate = 3-(imidazol-4-yl)-2-oxopropyl phosphate + L-glutamate</text>
        <dbReference type="Rhea" id="RHEA:23744"/>
        <dbReference type="ChEBI" id="CHEBI:16810"/>
        <dbReference type="ChEBI" id="CHEBI:29985"/>
        <dbReference type="ChEBI" id="CHEBI:57766"/>
        <dbReference type="ChEBI" id="CHEBI:57980"/>
        <dbReference type="EC" id="2.6.1.9"/>
    </reaction>
</comment>
<dbReference type="Gene3D" id="3.90.1150.10">
    <property type="entry name" value="Aspartate Aminotransferase, domain 1"/>
    <property type="match status" value="1"/>
</dbReference>
<accession>A0A2U8E702</accession>
<dbReference type="PANTHER" id="PTHR43643:SF3">
    <property type="entry name" value="HISTIDINOL-PHOSPHATE AMINOTRANSFERASE"/>
    <property type="match status" value="1"/>
</dbReference>
<dbReference type="UniPathway" id="UPA00031">
    <property type="reaction ID" value="UER00012"/>
</dbReference>
<comment type="pathway">
    <text evidence="2 9">Amino-acid biosynthesis; L-histidine biosynthesis; L-histidine from 5-phospho-alpha-D-ribose 1-diphosphate: step 7/9.</text>
</comment>
<keyword evidence="6 9" id="KW-0808">Transferase</keyword>
<dbReference type="InterPro" id="IPR050106">
    <property type="entry name" value="HistidinolP_aminotransfase"/>
</dbReference>
<dbReference type="InterPro" id="IPR015424">
    <property type="entry name" value="PyrdxlP-dep_Trfase"/>
</dbReference>
<comment type="subunit">
    <text evidence="4 9">Homodimer.</text>
</comment>
<comment type="similarity">
    <text evidence="3 9">Belongs to the class-II pyridoxal-phosphate-dependent aminotransferase family. Histidinol-phosphate aminotransferase subfamily.</text>
</comment>
<evidence type="ECO:0000313" key="11">
    <source>
        <dbReference type="EMBL" id="AWI10606.1"/>
    </source>
</evidence>
<dbReference type="GO" id="GO:0004400">
    <property type="term" value="F:histidinol-phosphate transaminase activity"/>
    <property type="evidence" value="ECO:0007669"/>
    <property type="project" value="UniProtKB-UniRule"/>
</dbReference>
<keyword evidence="9" id="KW-0028">Amino-acid biosynthesis</keyword>
<dbReference type="Proteomes" id="UP000244896">
    <property type="component" value="Chromosome"/>
</dbReference>
<evidence type="ECO:0000256" key="2">
    <source>
        <dbReference type="ARBA" id="ARBA00005011"/>
    </source>
</evidence>
<dbReference type="GO" id="GO:0030170">
    <property type="term" value="F:pyridoxal phosphate binding"/>
    <property type="evidence" value="ECO:0007669"/>
    <property type="project" value="InterPro"/>
</dbReference>
<keyword evidence="7 9" id="KW-0663">Pyridoxal phosphate</keyword>
<dbReference type="CDD" id="cd00609">
    <property type="entry name" value="AAT_like"/>
    <property type="match status" value="1"/>
</dbReference>
<keyword evidence="12" id="KW-1185">Reference proteome</keyword>
<dbReference type="AlphaFoldDB" id="A0A2U8E702"/>
<dbReference type="KEGG" id="elut:CKA38_08625"/>
<dbReference type="Pfam" id="PF00155">
    <property type="entry name" value="Aminotran_1_2"/>
    <property type="match status" value="1"/>
</dbReference>
<feature type="domain" description="Aminotransferase class I/classII large" evidence="10">
    <location>
        <begin position="29"/>
        <end position="359"/>
    </location>
</feature>
<dbReference type="InterPro" id="IPR015422">
    <property type="entry name" value="PyrdxlP-dep_Trfase_small"/>
</dbReference>
<dbReference type="OrthoDB" id="9813612at2"/>
<dbReference type="GO" id="GO:0000105">
    <property type="term" value="P:L-histidine biosynthetic process"/>
    <property type="evidence" value="ECO:0007669"/>
    <property type="project" value="UniProtKB-UniRule"/>
</dbReference>
<sequence length="372" mass="40324">MSNTLPQPLPHIAKLHAYTPGLQPTESGWIKLNTNECPHPPSPRVAGAIIRELGADKSGSNLRLYPNPTSAALRETIAAHHAPQCPSLTAAGVCVGNGSDDILNLLVRAYCSAGAPLAHTVPSYSLYPVLVAIENGRCETIPFERDMRLPVETLAASTAPILFLTSPNAPTGVGFANAEIERILAGYRGLLVVDEAYAPFANENAVPLLARHPNLVIVRTLSKAHALAGIRIGYALAHPEVISVLDRVRDSYNTSRLSQAAAIAALEDGDYYAGIIEKIKTTRDHWQKEWTARGWFSYPSQTNFIFVEPKNARGESGAAVAQSAYDWLRAHKVLVRYFPSHPLTAPFLRISVGTDTEMVALDNTLQAWIKNA</sequence>
<dbReference type="SUPFAM" id="SSF53383">
    <property type="entry name" value="PLP-dependent transferases"/>
    <property type="match status" value="1"/>
</dbReference>
<organism evidence="11 12">
    <name type="scientific">Ereboglobus luteus</name>
    <dbReference type="NCBI Taxonomy" id="1796921"/>
    <lineage>
        <taxon>Bacteria</taxon>
        <taxon>Pseudomonadati</taxon>
        <taxon>Verrucomicrobiota</taxon>
        <taxon>Opitutia</taxon>
        <taxon>Opitutales</taxon>
        <taxon>Opitutaceae</taxon>
        <taxon>Ereboglobus</taxon>
    </lineage>
</organism>
<evidence type="ECO:0000313" key="12">
    <source>
        <dbReference type="Proteomes" id="UP000244896"/>
    </source>
</evidence>
<dbReference type="InterPro" id="IPR005861">
    <property type="entry name" value="HisP_aminotrans"/>
</dbReference>
<evidence type="ECO:0000256" key="5">
    <source>
        <dbReference type="ARBA" id="ARBA00022576"/>
    </source>
</evidence>